<evidence type="ECO:0000256" key="5">
    <source>
        <dbReference type="ARBA" id="ARBA00022692"/>
    </source>
</evidence>
<dbReference type="InterPro" id="IPR011701">
    <property type="entry name" value="MFS"/>
</dbReference>
<evidence type="ECO:0000256" key="10">
    <source>
        <dbReference type="ARBA" id="ARBA00039918"/>
    </source>
</evidence>
<dbReference type="Gene3D" id="1.20.1250.20">
    <property type="entry name" value="MFS general substrate transporter like domains"/>
    <property type="match status" value="1"/>
</dbReference>
<comment type="subcellular location">
    <subcellularLocation>
        <location evidence="1">Cell membrane</location>
        <topology evidence="1">Multi-pass membrane protein</topology>
    </subcellularLocation>
</comment>
<evidence type="ECO:0000256" key="8">
    <source>
        <dbReference type="ARBA" id="ARBA00023136"/>
    </source>
</evidence>
<dbReference type="PANTHER" id="PTHR43528">
    <property type="entry name" value="ALPHA-KETOGLUTARATE PERMEASE"/>
    <property type="match status" value="1"/>
</dbReference>
<feature type="transmembrane region" description="Helical" evidence="11">
    <location>
        <begin position="317"/>
        <end position="337"/>
    </location>
</feature>
<evidence type="ECO:0000256" key="7">
    <source>
        <dbReference type="ARBA" id="ARBA00022989"/>
    </source>
</evidence>
<dbReference type="FunFam" id="1.20.1250.20:FF:000001">
    <property type="entry name" value="Dicarboxylate MFS transporter"/>
    <property type="match status" value="1"/>
</dbReference>
<dbReference type="SUPFAM" id="SSF103473">
    <property type="entry name" value="MFS general substrate transporter"/>
    <property type="match status" value="1"/>
</dbReference>
<comment type="caution">
    <text evidence="13">The sequence shown here is derived from an EMBL/GenBank/DDBJ whole genome shotgun (WGS) entry which is preliminary data.</text>
</comment>
<evidence type="ECO:0000256" key="1">
    <source>
        <dbReference type="ARBA" id="ARBA00004651"/>
    </source>
</evidence>
<evidence type="ECO:0000256" key="3">
    <source>
        <dbReference type="ARBA" id="ARBA00022448"/>
    </source>
</evidence>
<keyword evidence="3" id="KW-0813">Transport</keyword>
<accession>A0A2S6GGX6</accession>
<evidence type="ECO:0000313" key="14">
    <source>
        <dbReference type="Proteomes" id="UP000239203"/>
    </source>
</evidence>
<feature type="transmembrane region" description="Helical" evidence="11">
    <location>
        <begin position="252"/>
        <end position="270"/>
    </location>
</feature>
<keyword evidence="14" id="KW-1185">Reference proteome</keyword>
<keyword evidence="6" id="KW-0769">Symport</keyword>
<proteinExistence type="inferred from homology"/>
<sequence>MSESATDTRDSPKLADNHTDPTIKRAVAASAMGNCIEWYDFGVFGFMPAVLGAVFFDAQTPTENVLGTFAVLAVAFIARPFGGFVFGPLGDRVGRRKVLATTIILMSGSTFAIGLFPSHAAVGLLAPVLVLLARLVQGFSAGGEYGGAATFMAEYAPDRRRGFLGSWLEFGSLGGFLLGAGVVTLTTIAVGDAAMADWGWRIPFLVAGPLGLVGLYLRTRLEDTPLFLEAAAEEKLESSPLGAVLRTQWRSILHLIGYIVLLNIADYVVLTYMESYLTGTLGLTGRTPLLAIMAVIAVMMVIIPPVGALTDRIGRKPLLYVSCAGFLVLPIPAFKLMGTGNPVALAVGLGVIGVLLTFLLATIPSVLPAMFPTAVRYGAFAIGYNLSTALFAGTAPYVVTKLVDSTGDQLVPAYYLMGAALIAAVPIYLLPETAGRSLREVTGSTRPTSDAAV</sequence>
<keyword evidence="5 11" id="KW-0812">Transmembrane</keyword>
<dbReference type="InterPro" id="IPR036259">
    <property type="entry name" value="MFS_trans_sf"/>
</dbReference>
<dbReference type="PROSITE" id="PS00217">
    <property type="entry name" value="SUGAR_TRANSPORT_2"/>
    <property type="match status" value="1"/>
</dbReference>
<gene>
    <name evidence="13" type="ORF">CLV40_11952</name>
</gene>
<dbReference type="PANTHER" id="PTHR43528:SF1">
    <property type="entry name" value="ALPHA-KETOGLUTARATE PERMEASE"/>
    <property type="match status" value="1"/>
</dbReference>
<dbReference type="EMBL" id="PTIX01000019">
    <property type="protein sequence ID" value="PPK64488.1"/>
    <property type="molecule type" value="Genomic_DNA"/>
</dbReference>
<reference evidence="13 14" key="1">
    <citation type="submission" date="2018-02" db="EMBL/GenBank/DDBJ databases">
        <title>Genomic Encyclopedia of Archaeal and Bacterial Type Strains, Phase II (KMG-II): from individual species to whole genera.</title>
        <authorList>
            <person name="Goeker M."/>
        </authorList>
    </citation>
    <scope>NUCLEOTIDE SEQUENCE [LARGE SCALE GENOMIC DNA]</scope>
    <source>
        <strain evidence="13 14">YU 961-1</strain>
    </source>
</reference>
<evidence type="ECO:0000313" key="13">
    <source>
        <dbReference type="EMBL" id="PPK64488.1"/>
    </source>
</evidence>
<feature type="transmembrane region" description="Helical" evidence="11">
    <location>
        <begin position="290"/>
        <end position="310"/>
    </location>
</feature>
<evidence type="ECO:0000256" key="4">
    <source>
        <dbReference type="ARBA" id="ARBA00022475"/>
    </source>
</evidence>
<dbReference type="GO" id="GO:0005886">
    <property type="term" value="C:plasma membrane"/>
    <property type="evidence" value="ECO:0007669"/>
    <property type="project" value="UniProtKB-SubCell"/>
</dbReference>
<feature type="transmembrane region" description="Helical" evidence="11">
    <location>
        <begin position="98"/>
        <end position="116"/>
    </location>
</feature>
<keyword evidence="7 11" id="KW-1133">Transmembrane helix</keyword>
<evidence type="ECO:0000256" key="11">
    <source>
        <dbReference type="SAM" id="Phobius"/>
    </source>
</evidence>
<dbReference type="RefSeq" id="WP_245931599.1">
    <property type="nucleotide sequence ID" value="NZ_CP154825.1"/>
</dbReference>
<organism evidence="13 14">
    <name type="scientific">Actinokineospora auranticolor</name>
    <dbReference type="NCBI Taxonomy" id="155976"/>
    <lineage>
        <taxon>Bacteria</taxon>
        <taxon>Bacillati</taxon>
        <taxon>Actinomycetota</taxon>
        <taxon>Actinomycetes</taxon>
        <taxon>Pseudonocardiales</taxon>
        <taxon>Pseudonocardiaceae</taxon>
        <taxon>Actinokineospora</taxon>
    </lineage>
</organism>
<evidence type="ECO:0000256" key="9">
    <source>
        <dbReference type="ARBA" id="ARBA00037295"/>
    </source>
</evidence>
<protein>
    <recommendedName>
        <fullName evidence="10">Putative proline/betaine transporter</fullName>
    </recommendedName>
</protein>
<feature type="domain" description="Major facilitator superfamily (MFS) profile" evidence="12">
    <location>
        <begin position="26"/>
        <end position="436"/>
    </location>
</feature>
<name>A0A2S6GGX6_9PSEU</name>
<feature type="transmembrane region" description="Helical" evidence="11">
    <location>
        <begin position="163"/>
        <end position="186"/>
    </location>
</feature>
<feature type="transmembrane region" description="Helical" evidence="11">
    <location>
        <begin position="68"/>
        <end position="86"/>
    </location>
</feature>
<feature type="transmembrane region" description="Helical" evidence="11">
    <location>
        <begin position="38"/>
        <end position="56"/>
    </location>
</feature>
<evidence type="ECO:0000256" key="6">
    <source>
        <dbReference type="ARBA" id="ARBA00022847"/>
    </source>
</evidence>
<dbReference type="AlphaFoldDB" id="A0A2S6GGX6"/>
<dbReference type="InterPro" id="IPR051084">
    <property type="entry name" value="H+-coupled_symporters"/>
</dbReference>
<evidence type="ECO:0000256" key="2">
    <source>
        <dbReference type="ARBA" id="ARBA00008240"/>
    </source>
</evidence>
<feature type="transmembrane region" description="Helical" evidence="11">
    <location>
        <begin position="198"/>
        <end position="217"/>
    </location>
</feature>
<keyword evidence="4" id="KW-1003">Cell membrane</keyword>
<keyword evidence="8 11" id="KW-0472">Membrane</keyword>
<feature type="transmembrane region" description="Helical" evidence="11">
    <location>
        <begin position="343"/>
        <end position="367"/>
    </location>
</feature>
<feature type="transmembrane region" description="Helical" evidence="11">
    <location>
        <begin position="411"/>
        <end position="430"/>
    </location>
</feature>
<dbReference type="InterPro" id="IPR005829">
    <property type="entry name" value="Sugar_transporter_CS"/>
</dbReference>
<evidence type="ECO:0000259" key="12">
    <source>
        <dbReference type="PROSITE" id="PS50850"/>
    </source>
</evidence>
<comment type="function">
    <text evidence="9">May be a proton symporter involved in the uptake of osmolytes such as proline and glycine betaine.</text>
</comment>
<feature type="transmembrane region" description="Helical" evidence="11">
    <location>
        <begin position="379"/>
        <end position="399"/>
    </location>
</feature>
<dbReference type="Proteomes" id="UP000239203">
    <property type="component" value="Unassembled WGS sequence"/>
</dbReference>
<comment type="similarity">
    <text evidence="2">Belongs to the major facilitator superfamily. Metabolite:H+ Symporter (MHS) family (TC 2.A.1.6) family.</text>
</comment>
<dbReference type="Pfam" id="PF07690">
    <property type="entry name" value="MFS_1"/>
    <property type="match status" value="1"/>
</dbReference>
<feature type="transmembrane region" description="Helical" evidence="11">
    <location>
        <begin position="122"/>
        <end position="142"/>
    </location>
</feature>
<dbReference type="InterPro" id="IPR020846">
    <property type="entry name" value="MFS_dom"/>
</dbReference>
<dbReference type="GO" id="GO:0015293">
    <property type="term" value="F:symporter activity"/>
    <property type="evidence" value="ECO:0007669"/>
    <property type="project" value="UniProtKB-KW"/>
</dbReference>
<dbReference type="PROSITE" id="PS50850">
    <property type="entry name" value="MFS"/>
    <property type="match status" value="1"/>
</dbReference>